<dbReference type="EMBL" id="BRYB01003148">
    <property type="protein sequence ID" value="GMI31437.1"/>
    <property type="molecule type" value="Genomic_DNA"/>
</dbReference>
<organism evidence="2 3">
    <name type="scientific">Tetraparma gracilis</name>
    <dbReference type="NCBI Taxonomy" id="2962635"/>
    <lineage>
        <taxon>Eukaryota</taxon>
        <taxon>Sar</taxon>
        <taxon>Stramenopiles</taxon>
        <taxon>Ochrophyta</taxon>
        <taxon>Bolidophyceae</taxon>
        <taxon>Parmales</taxon>
        <taxon>Triparmaceae</taxon>
        <taxon>Tetraparma</taxon>
    </lineage>
</organism>
<keyword evidence="3" id="KW-1185">Reference proteome</keyword>
<protein>
    <recommendedName>
        <fullName evidence="4">Ribosome biogenesis protein SLX9</fullName>
    </recommendedName>
</protein>
<dbReference type="Proteomes" id="UP001165060">
    <property type="component" value="Unassembled WGS sequence"/>
</dbReference>
<evidence type="ECO:0000313" key="2">
    <source>
        <dbReference type="EMBL" id="GMI31437.1"/>
    </source>
</evidence>
<feature type="region of interest" description="Disordered" evidence="1">
    <location>
        <begin position="1"/>
        <end position="41"/>
    </location>
</feature>
<evidence type="ECO:0000313" key="3">
    <source>
        <dbReference type="Proteomes" id="UP001165060"/>
    </source>
</evidence>
<proteinExistence type="predicted"/>
<accession>A0ABQ6MSP8</accession>
<reference evidence="2 3" key="1">
    <citation type="journal article" date="2023" name="Commun. Biol.">
        <title>Genome analysis of Parmales, the sister group of diatoms, reveals the evolutionary specialization of diatoms from phago-mixotrophs to photoautotrophs.</title>
        <authorList>
            <person name="Ban H."/>
            <person name="Sato S."/>
            <person name="Yoshikawa S."/>
            <person name="Yamada K."/>
            <person name="Nakamura Y."/>
            <person name="Ichinomiya M."/>
            <person name="Sato N."/>
            <person name="Blanc-Mathieu R."/>
            <person name="Endo H."/>
            <person name="Kuwata A."/>
            <person name="Ogata H."/>
        </authorList>
    </citation>
    <scope>NUCLEOTIDE SEQUENCE [LARGE SCALE GENOMIC DNA]</scope>
</reference>
<feature type="compositionally biased region" description="Acidic residues" evidence="1">
    <location>
        <begin position="157"/>
        <end position="167"/>
    </location>
</feature>
<feature type="compositionally biased region" description="Low complexity" evidence="1">
    <location>
        <begin position="8"/>
        <end position="25"/>
    </location>
</feature>
<evidence type="ECO:0000256" key="1">
    <source>
        <dbReference type="SAM" id="MobiDB-lite"/>
    </source>
</evidence>
<gene>
    <name evidence="2" type="ORF">TeGR_g8914</name>
</gene>
<feature type="region of interest" description="Disordered" evidence="1">
    <location>
        <begin position="121"/>
        <end position="175"/>
    </location>
</feature>
<sequence length="194" mass="20410">MGKKAKPRSSAPRAAKKSAATAKAQSSRKAHLLKAGARPRQFAGLHEEDAAVESARARAAAKVASAARQKGRGKATSADRIQRQLAHHQNLGVDKRTAEEKQAALESTVAGVALDPGRAAAEGFERPAAEAAGGAKASQRRERKREVVSNMFGLLEEGSDSDGEETEGAAARTKKPFFDFKPAALSVLADDEDL</sequence>
<evidence type="ECO:0008006" key="4">
    <source>
        <dbReference type="Google" id="ProtNLM"/>
    </source>
</evidence>
<name>A0ABQ6MSP8_9STRA</name>
<comment type="caution">
    <text evidence="2">The sequence shown here is derived from an EMBL/GenBank/DDBJ whole genome shotgun (WGS) entry which is preliminary data.</text>
</comment>